<dbReference type="OrthoDB" id="10651906at2759"/>
<dbReference type="SMART" id="SM00256">
    <property type="entry name" value="FBOX"/>
    <property type="match status" value="1"/>
</dbReference>
<evidence type="ECO:0000313" key="4">
    <source>
        <dbReference type="Proteomes" id="UP000886520"/>
    </source>
</evidence>
<dbReference type="InterPro" id="IPR001810">
    <property type="entry name" value="F-box_dom"/>
</dbReference>
<evidence type="ECO:0000256" key="1">
    <source>
        <dbReference type="SAM" id="MobiDB-lite"/>
    </source>
</evidence>
<name>A0A9D4ULH8_ADICA</name>
<feature type="compositionally biased region" description="Basic and acidic residues" evidence="1">
    <location>
        <begin position="21"/>
        <end position="32"/>
    </location>
</feature>
<dbReference type="InterPro" id="IPR050796">
    <property type="entry name" value="SCF_F-box_component"/>
</dbReference>
<feature type="region of interest" description="Disordered" evidence="1">
    <location>
        <begin position="279"/>
        <end position="299"/>
    </location>
</feature>
<dbReference type="EMBL" id="JABFUD020000015">
    <property type="protein sequence ID" value="KAI5069687.1"/>
    <property type="molecule type" value="Genomic_DNA"/>
</dbReference>
<gene>
    <name evidence="3" type="ORF">GOP47_0015988</name>
</gene>
<evidence type="ECO:0000313" key="3">
    <source>
        <dbReference type="EMBL" id="KAI5069687.1"/>
    </source>
</evidence>
<accession>A0A9D4ULH8</accession>
<dbReference type="PANTHER" id="PTHR31672">
    <property type="entry name" value="BNACNNG10540D PROTEIN"/>
    <property type="match status" value="1"/>
</dbReference>
<feature type="region of interest" description="Disordered" evidence="1">
    <location>
        <begin position="1"/>
        <end position="76"/>
    </location>
</feature>
<dbReference type="Pfam" id="PF00646">
    <property type="entry name" value="F-box"/>
    <property type="match status" value="1"/>
</dbReference>
<dbReference type="Gene3D" id="1.20.1280.50">
    <property type="match status" value="1"/>
</dbReference>
<proteinExistence type="predicted"/>
<dbReference type="InterPro" id="IPR036047">
    <property type="entry name" value="F-box-like_dom_sf"/>
</dbReference>
<feature type="domain" description="F-box" evidence="2">
    <location>
        <begin position="341"/>
        <end position="382"/>
    </location>
</feature>
<dbReference type="SUPFAM" id="SSF81383">
    <property type="entry name" value="F-box domain"/>
    <property type="match status" value="1"/>
</dbReference>
<keyword evidence="4" id="KW-1185">Reference proteome</keyword>
<protein>
    <recommendedName>
        <fullName evidence="2">F-box domain-containing protein</fullName>
    </recommendedName>
</protein>
<sequence length="624" mass="70369">MGHGGEDDGFGSPRTQRGRRAFHEGGRGEGRLKAIPFHQGETRGKEVTVFQEGRERRRGKERVMAFQEGDEEGRRDGRVKAMAFQEGEKKGPRRGEMRLFGCGEGSLNSVPFPEAEERGRGSDLRRGDGRVKALAFQEVGLLQRRKGGTWEGAANVRALHWIGEGIGSSRGETSSKAMALGVMQKRNVLRQGVGVGGEESCESMAFQEREVRQRREGLMDAIRQGEEREKGTTISSRWCSEKRGGRKKLLRIALFPPWAARPIRGIQIERGHGCRDRGGWPRLRHVEHPPTTITTSNPQVENSEQDCRWLFKRHKEQSKADAWRKVGHLYQGQSTLPLSTLPLHLIVHHILVRLPLRQLCQLRCVCRAWYAILSWGGSVALEKFPHEEEEEYWFVGRIKHRVPAILSSHENCIYPLPLIGNQLLSKLGGICCSHIPVNWAWAPSPYGVAIASAGGLICALVCPEDGSASKSEVIVFSCLTGSVKVLPRPLYADGLFMFMNPAMVYMAVDEQDPCRYYIMLTHTRLMVSCDLDYFEVFDSGIGSWKEGSWATVKSSWLDMMSGHFFHVICDFGSFTMNILAYHMATNVWSSVCEPFVCIEYPLYLHKYKGRLFQALFTVYTLSVY</sequence>
<comment type="caution">
    <text evidence="3">The sequence shown here is derived from an EMBL/GenBank/DDBJ whole genome shotgun (WGS) entry which is preliminary data.</text>
</comment>
<dbReference type="Proteomes" id="UP000886520">
    <property type="component" value="Chromosome 15"/>
</dbReference>
<feature type="compositionally biased region" description="Basic and acidic residues" evidence="1">
    <location>
        <begin position="279"/>
        <end position="288"/>
    </location>
</feature>
<dbReference type="AlphaFoldDB" id="A0A9D4ULH8"/>
<reference evidence="3" key="1">
    <citation type="submission" date="2021-01" db="EMBL/GenBank/DDBJ databases">
        <title>Adiantum capillus-veneris genome.</title>
        <authorList>
            <person name="Fang Y."/>
            <person name="Liao Q."/>
        </authorList>
    </citation>
    <scope>NUCLEOTIDE SEQUENCE</scope>
    <source>
        <strain evidence="3">H3</strain>
        <tissue evidence="3">Leaf</tissue>
    </source>
</reference>
<dbReference type="PANTHER" id="PTHR31672:SF2">
    <property type="entry name" value="F-BOX DOMAIN-CONTAINING PROTEIN"/>
    <property type="match status" value="1"/>
</dbReference>
<evidence type="ECO:0000259" key="2">
    <source>
        <dbReference type="SMART" id="SM00256"/>
    </source>
</evidence>
<organism evidence="3 4">
    <name type="scientific">Adiantum capillus-veneris</name>
    <name type="common">Maidenhair fern</name>
    <dbReference type="NCBI Taxonomy" id="13818"/>
    <lineage>
        <taxon>Eukaryota</taxon>
        <taxon>Viridiplantae</taxon>
        <taxon>Streptophyta</taxon>
        <taxon>Embryophyta</taxon>
        <taxon>Tracheophyta</taxon>
        <taxon>Polypodiopsida</taxon>
        <taxon>Polypodiidae</taxon>
        <taxon>Polypodiales</taxon>
        <taxon>Pteridineae</taxon>
        <taxon>Pteridaceae</taxon>
        <taxon>Vittarioideae</taxon>
        <taxon>Adiantum</taxon>
    </lineage>
</organism>